<reference evidence="1 2" key="1">
    <citation type="journal article" date="2015" name="Genome Biol.">
        <title>Comparative genomics of Steinernema reveals deeply conserved gene regulatory networks.</title>
        <authorList>
            <person name="Dillman A.R."/>
            <person name="Macchietto M."/>
            <person name="Porter C.F."/>
            <person name="Rogers A."/>
            <person name="Williams B."/>
            <person name="Antoshechkin I."/>
            <person name="Lee M.M."/>
            <person name="Goodwin Z."/>
            <person name="Lu X."/>
            <person name="Lewis E.E."/>
            <person name="Goodrich-Blair H."/>
            <person name="Stock S.P."/>
            <person name="Adams B.J."/>
            <person name="Sternberg P.W."/>
            <person name="Mortazavi A."/>
        </authorList>
    </citation>
    <scope>NUCLEOTIDE SEQUENCE [LARGE SCALE GENOMIC DNA]</scope>
    <source>
        <strain evidence="1 2">ALL</strain>
    </source>
</reference>
<reference evidence="1 2" key="2">
    <citation type="journal article" date="2019" name="G3 (Bethesda)">
        <title>Hybrid Assembly of the Genome of the Entomopathogenic Nematode Steinernema carpocapsae Identifies the X-Chromosome.</title>
        <authorList>
            <person name="Serra L."/>
            <person name="Macchietto M."/>
            <person name="Macias-Munoz A."/>
            <person name="McGill C.J."/>
            <person name="Rodriguez I.M."/>
            <person name="Rodriguez B."/>
            <person name="Murad R."/>
            <person name="Mortazavi A."/>
        </authorList>
    </citation>
    <scope>NUCLEOTIDE SEQUENCE [LARGE SCALE GENOMIC DNA]</scope>
    <source>
        <strain evidence="1 2">ALL</strain>
    </source>
</reference>
<keyword evidence="2" id="KW-1185">Reference proteome</keyword>
<proteinExistence type="predicted"/>
<organism evidence="1 2">
    <name type="scientific">Steinernema carpocapsae</name>
    <name type="common">Entomopathogenic nematode</name>
    <dbReference type="NCBI Taxonomy" id="34508"/>
    <lineage>
        <taxon>Eukaryota</taxon>
        <taxon>Metazoa</taxon>
        <taxon>Ecdysozoa</taxon>
        <taxon>Nematoda</taxon>
        <taxon>Chromadorea</taxon>
        <taxon>Rhabditida</taxon>
        <taxon>Tylenchina</taxon>
        <taxon>Panagrolaimomorpha</taxon>
        <taxon>Strongyloidoidea</taxon>
        <taxon>Steinernematidae</taxon>
        <taxon>Steinernema</taxon>
    </lineage>
</organism>
<dbReference type="Proteomes" id="UP000298663">
    <property type="component" value="Unassembled WGS sequence"/>
</dbReference>
<comment type="caution">
    <text evidence="1">The sequence shown here is derived from an EMBL/GenBank/DDBJ whole genome shotgun (WGS) entry which is preliminary data.</text>
</comment>
<accession>A0A4U5PFC0</accession>
<protein>
    <submittedName>
        <fullName evidence="1">Uncharacterized protein</fullName>
    </submittedName>
</protein>
<sequence length="79" mass="9571">MTPIIERQCGCVRHIEENVQKLAQHGRDKICLCDNYYELVTFMTLYKELRFLEWALVRYYVGRYYVHEGSLCSDLLRYN</sequence>
<name>A0A4U5PFC0_STECR</name>
<dbReference type="EMBL" id="AZBU02000002">
    <property type="protein sequence ID" value="TKR95237.1"/>
    <property type="molecule type" value="Genomic_DNA"/>
</dbReference>
<gene>
    <name evidence="1" type="ORF">L596_009434</name>
</gene>
<evidence type="ECO:0000313" key="2">
    <source>
        <dbReference type="Proteomes" id="UP000298663"/>
    </source>
</evidence>
<evidence type="ECO:0000313" key="1">
    <source>
        <dbReference type="EMBL" id="TKR95237.1"/>
    </source>
</evidence>
<dbReference type="AlphaFoldDB" id="A0A4U5PFC0"/>